<dbReference type="AlphaFoldDB" id="A0A284VII5"/>
<proteinExistence type="predicted"/>
<keyword evidence="4" id="KW-0479">Metal-binding</keyword>
<evidence type="ECO:0000256" key="6">
    <source>
        <dbReference type="ARBA" id="ARBA00022982"/>
    </source>
</evidence>
<name>A0A284VII5_9EURY</name>
<keyword evidence="2" id="KW-0813">Transport</keyword>
<keyword evidence="8" id="KW-1133">Transmembrane helix</keyword>
<dbReference type="InterPro" id="IPR051829">
    <property type="entry name" value="Multiheme_Cytochr_ET"/>
</dbReference>
<keyword evidence="11" id="KW-1185">Reference proteome</keyword>
<keyword evidence="8" id="KW-0472">Membrane</keyword>
<evidence type="ECO:0000259" key="9">
    <source>
        <dbReference type="Pfam" id="PF14537"/>
    </source>
</evidence>
<keyword evidence="3" id="KW-0349">Heme</keyword>
<dbReference type="EMBL" id="FZMP01000006">
    <property type="protein sequence ID" value="SNQ58999.1"/>
    <property type="molecule type" value="Genomic_DNA"/>
</dbReference>
<accession>A0A284VII5</accession>
<evidence type="ECO:0000313" key="11">
    <source>
        <dbReference type="Proteomes" id="UP000218615"/>
    </source>
</evidence>
<evidence type="ECO:0000256" key="3">
    <source>
        <dbReference type="ARBA" id="ARBA00022617"/>
    </source>
</evidence>
<dbReference type="PANTHER" id="PTHR35038">
    <property type="entry name" value="DISSIMILATORY SULFITE REDUCTASE SIRA"/>
    <property type="match status" value="1"/>
</dbReference>
<reference evidence="11" key="1">
    <citation type="submission" date="2017-06" db="EMBL/GenBank/DDBJ databases">
        <authorList>
            <person name="Cremers G."/>
        </authorList>
    </citation>
    <scope>NUCLEOTIDE SEQUENCE [LARGE SCALE GENOMIC DNA]</scope>
</reference>
<dbReference type="CDD" id="cd08168">
    <property type="entry name" value="Cytochrom_C3"/>
    <property type="match status" value="1"/>
</dbReference>
<evidence type="ECO:0000256" key="5">
    <source>
        <dbReference type="ARBA" id="ARBA00022729"/>
    </source>
</evidence>
<dbReference type="Gene3D" id="3.90.10.10">
    <property type="entry name" value="Cytochrome C3"/>
    <property type="match status" value="2"/>
</dbReference>
<dbReference type="SUPFAM" id="SSF48695">
    <property type="entry name" value="Multiheme cytochromes"/>
    <property type="match status" value="2"/>
</dbReference>
<dbReference type="Gene3D" id="1.10.3820.10">
    <property type="entry name" value="Di-heme elbow motif domain"/>
    <property type="match status" value="1"/>
</dbReference>
<evidence type="ECO:0000256" key="7">
    <source>
        <dbReference type="ARBA" id="ARBA00023004"/>
    </source>
</evidence>
<sequence>MRKMDNTSPIAVIKNWISAHKVPIVIVLVVMASTMVVVTEKALEITENPAFCGKNCHIMRPYFDSWYTSSHNDVRCVECHYEPGVIGHIKGKANGLLQFYSYETTVEEYSGKLYAKVMDNNCLTCHEKRIFSSDVPYTGVNFSHQAHLLQPKRGIGLTCTSCHSMLVIGMKEHQSVTDPSCSQCHPNIVQKDIGHIVVTTSTCFTCHFRDVPGGTSISGCPSCHGPPKETHHNYTNFNHTDHLERGYDCQTCHTNISTGANDIVSKSKCYSCHNSRDRVEKYDDFSFIHKEHVTNNKIACYNCHSEVKHMPELKQNLCSNCHKAEHPSDWLKTHKTQVLIGKVCSDCHQPKFCSDCHATGVASGKKAIT</sequence>
<dbReference type="InterPro" id="IPR012286">
    <property type="entry name" value="Tetrahaem_cytochrome"/>
</dbReference>
<evidence type="ECO:0000256" key="4">
    <source>
        <dbReference type="ARBA" id="ARBA00022723"/>
    </source>
</evidence>
<dbReference type="InterPro" id="IPR036280">
    <property type="entry name" value="Multihaem_cyt_sf"/>
</dbReference>
<gene>
    <name evidence="10" type="ORF">MNV_1030019</name>
</gene>
<organism evidence="10 11">
    <name type="scientific">Candidatus Methanoperedens nitratireducens</name>
    <dbReference type="NCBI Taxonomy" id="1392998"/>
    <lineage>
        <taxon>Archaea</taxon>
        <taxon>Methanobacteriati</taxon>
        <taxon>Methanobacteriota</taxon>
        <taxon>Stenosarchaea group</taxon>
        <taxon>Methanomicrobia</taxon>
        <taxon>Methanosarcinales</taxon>
        <taxon>ANME-2 cluster</taxon>
        <taxon>Candidatus Methanoperedentaceae</taxon>
        <taxon>Candidatus Methanoperedens</taxon>
    </lineage>
</organism>
<dbReference type="InterPro" id="IPR038266">
    <property type="entry name" value="NapC/NirT_cytc_sf"/>
</dbReference>
<comment type="subcellular location">
    <subcellularLocation>
        <location evidence="1">Cell envelope</location>
    </subcellularLocation>
</comment>
<evidence type="ECO:0000313" key="10">
    <source>
        <dbReference type="EMBL" id="SNQ58999.1"/>
    </source>
</evidence>
<keyword evidence="5" id="KW-0732">Signal</keyword>
<evidence type="ECO:0000256" key="1">
    <source>
        <dbReference type="ARBA" id="ARBA00004196"/>
    </source>
</evidence>
<keyword evidence="6" id="KW-0249">Electron transport</keyword>
<dbReference type="Pfam" id="PF14537">
    <property type="entry name" value="Cytochrom_c3_2"/>
    <property type="match status" value="1"/>
</dbReference>
<keyword evidence="7" id="KW-0408">Iron</keyword>
<protein>
    <recommendedName>
        <fullName evidence="9">Tetrahaem cytochrome domain-containing protein</fullName>
    </recommendedName>
</protein>
<keyword evidence="8" id="KW-0812">Transmembrane</keyword>
<feature type="domain" description="Tetrahaem cytochrome" evidence="9">
    <location>
        <begin position="242"/>
        <end position="323"/>
    </location>
</feature>
<dbReference type="STRING" id="1392998.ANME2D_00604"/>
<dbReference type="GO" id="GO:0046872">
    <property type="term" value="F:metal ion binding"/>
    <property type="evidence" value="ECO:0007669"/>
    <property type="project" value="UniProtKB-KW"/>
</dbReference>
<evidence type="ECO:0000256" key="8">
    <source>
        <dbReference type="SAM" id="Phobius"/>
    </source>
</evidence>
<dbReference type="Proteomes" id="UP000218615">
    <property type="component" value="Unassembled WGS sequence"/>
</dbReference>
<feature type="transmembrane region" description="Helical" evidence="8">
    <location>
        <begin position="21"/>
        <end position="39"/>
    </location>
</feature>
<evidence type="ECO:0000256" key="2">
    <source>
        <dbReference type="ARBA" id="ARBA00022448"/>
    </source>
</evidence>